<proteinExistence type="predicted"/>
<comment type="caution">
    <text evidence="2">The sequence shown here is derived from an EMBL/GenBank/DDBJ whole genome shotgun (WGS) entry which is preliminary data.</text>
</comment>
<protein>
    <recommendedName>
        <fullName evidence="4">DUF2834 domain-containing protein</fullName>
    </recommendedName>
</protein>
<keyword evidence="1" id="KW-0812">Transmembrane</keyword>
<gene>
    <name evidence="2" type="ORF">ACFP1Z_09145</name>
</gene>
<feature type="transmembrane region" description="Helical" evidence="1">
    <location>
        <begin position="12"/>
        <end position="31"/>
    </location>
</feature>
<dbReference type="EMBL" id="JBHSPB010000004">
    <property type="protein sequence ID" value="MFC5720326.1"/>
    <property type="molecule type" value="Genomic_DNA"/>
</dbReference>
<evidence type="ECO:0000313" key="3">
    <source>
        <dbReference type="Proteomes" id="UP001596083"/>
    </source>
</evidence>
<evidence type="ECO:0008006" key="4">
    <source>
        <dbReference type="Google" id="ProtNLM"/>
    </source>
</evidence>
<dbReference type="Proteomes" id="UP001596083">
    <property type="component" value="Unassembled WGS sequence"/>
</dbReference>
<organism evidence="2 3">
    <name type="scientific">Streptomyces gamaensis</name>
    <dbReference type="NCBI Taxonomy" id="1763542"/>
    <lineage>
        <taxon>Bacteria</taxon>
        <taxon>Bacillati</taxon>
        <taxon>Actinomycetota</taxon>
        <taxon>Actinomycetes</taxon>
        <taxon>Kitasatosporales</taxon>
        <taxon>Streptomycetaceae</taxon>
        <taxon>Streptomyces</taxon>
    </lineage>
</organism>
<dbReference type="RefSeq" id="WP_390315425.1">
    <property type="nucleotide sequence ID" value="NZ_JBHSPB010000004.1"/>
</dbReference>
<name>A0ABW0YUX2_9ACTN</name>
<evidence type="ECO:0000256" key="1">
    <source>
        <dbReference type="SAM" id="Phobius"/>
    </source>
</evidence>
<keyword evidence="1" id="KW-1133">Transmembrane helix</keyword>
<keyword evidence="1" id="KW-0472">Membrane</keyword>
<reference evidence="3" key="1">
    <citation type="journal article" date="2019" name="Int. J. Syst. Evol. Microbiol.">
        <title>The Global Catalogue of Microorganisms (GCM) 10K type strain sequencing project: providing services to taxonomists for standard genome sequencing and annotation.</title>
        <authorList>
            <consortium name="The Broad Institute Genomics Platform"/>
            <consortium name="The Broad Institute Genome Sequencing Center for Infectious Disease"/>
            <person name="Wu L."/>
            <person name="Ma J."/>
        </authorList>
    </citation>
    <scope>NUCLEOTIDE SEQUENCE [LARGE SCALE GENOMIC DNA]</scope>
    <source>
        <strain evidence="3">CGMCC 4.7304</strain>
    </source>
</reference>
<feature type="transmembrane region" description="Helical" evidence="1">
    <location>
        <begin position="66"/>
        <end position="86"/>
    </location>
</feature>
<sequence length="115" mass="12674">MHKRRLWAPGLANLGLGVPAMVPLYLAWWLLTKYLPMDCHSTAEAARSGLTNCDFHTLDHADAVKFLLVVTGLFVVWLIVLVDVLLPRRRGARVRMWAGSAVLVPVPFGVCLGLA</sequence>
<accession>A0ABW0YUX2</accession>
<keyword evidence="3" id="KW-1185">Reference proteome</keyword>
<evidence type="ECO:0000313" key="2">
    <source>
        <dbReference type="EMBL" id="MFC5720326.1"/>
    </source>
</evidence>